<keyword evidence="1" id="KW-0472">Membrane</keyword>
<evidence type="ECO:0008006" key="3">
    <source>
        <dbReference type="Google" id="ProtNLM"/>
    </source>
</evidence>
<sequence>MKFPVSVEEHHHETQFPARWPASCRGGATAPESKTPLFFDFFFVLSPSFLSFFPIFNSKMLKTQRFDLDLKGKKYYFFGRSGLNSKPKVVWFGFDGLLC</sequence>
<protein>
    <recommendedName>
        <fullName evidence="3">Transmembrane protein</fullName>
    </recommendedName>
</protein>
<evidence type="ECO:0000256" key="1">
    <source>
        <dbReference type="SAM" id="Phobius"/>
    </source>
</evidence>
<keyword evidence="1" id="KW-0812">Transmembrane</keyword>
<proteinExistence type="predicted"/>
<dbReference type="AlphaFoldDB" id="A0A396HUH4"/>
<accession>A0A396HUH4</accession>
<name>A0A396HUH4_MEDTR</name>
<reference evidence="2" key="1">
    <citation type="journal article" date="2018" name="Nat. Plants">
        <title>Whole-genome landscape of Medicago truncatula symbiotic genes.</title>
        <authorList>
            <person name="Pecrix Y."/>
            <person name="Gamas P."/>
            <person name="Carrere S."/>
        </authorList>
    </citation>
    <scope>NUCLEOTIDE SEQUENCE</scope>
    <source>
        <tissue evidence="2">Leaves</tissue>
    </source>
</reference>
<dbReference type="Gramene" id="rna32489">
    <property type="protein sequence ID" value="RHN57006.1"/>
    <property type="gene ID" value="gene32489"/>
</dbReference>
<keyword evidence="1" id="KW-1133">Transmembrane helix</keyword>
<dbReference type="EMBL" id="PSQE01000005">
    <property type="protein sequence ID" value="RHN57006.1"/>
    <property type="molecule type" value="Genomic_DNA"/>
</dbReference>
<dbReference type="Proteomes" id="UP000265566">
    <property type="component" value="Chromosome 5"/>
</dbReference>
<gene>
    <name evidence="2" type="ORF">MtrunA17_Chr5g0435671</name>
</gene>
<feature type="transmembrane region" description="Helical" evidence="1">
    <location>
        <begin position="37"/>
        <end position="56"/>
    </location>
</feature>
<comment type="caution">
    <text evidence="2">The sequence shown here is derived from an EMBL/GenBank/DDBJ whole genome shotgun (WGS) entry which is preliminary data.</text>
</comment>
<organism evidence="2">
    <name type="scientific">Medicago truncatula</name>
    <name type="common">Barrel medic</name>
    <name type="synonym">Medicago tribuloides</name>
    <dbReference type="NCBI Taxonomy" id="3880"/>
    <lineage>
        <taxon>Eukaryota</taxon>
        <taxon>Viridiplantae</taxon>
        <taxon>Streptophyta</taxon>
        <taxon>Embryophyta</taxon>
        <taxon>Tracheophyta</taxon>
        <taxon>Spermatophyta</taxon>
        <taxon>Magnoliopsida</taxon>
        <taxon>eudicotyledons</taxon>
        <taxon>Gunneridae</taxon>
        <taxon>Pentapetalae</taxon>
        <taxon>rosids</taxon>
        <taxon>fabids</taxon>
        <taxon>Fabales</taxon>
        <taxon>Fabaceae</taxon>
        <taxon>Papilionoideae</taxon>
        <taxon>50 kb inversion clade</taxon>
        <taxon>NPAAA clade</taxon>
        <taxon>Hologalegina</taxon>
        <taxon>IRL clade</taxon>
        <taxon>Trifolieae</taxon>
        <taxon>Medicago</taxon>
    </lineage>
</organism>
<evidence type="ECO:0000313" key="2">
    <source>
        <dbReference type="EMBL" id="RHN57006.1"/>
    </source>
</evidence>